<sequence length="236" mass="28011">MIIKRYFSEDIFNHIKSDFGFLIDKIIRSGFEYDLQIRNNYFNLYYKGNSIGKILYSTKTQLYKVEIHNRFINKKIKEQFTPKEGTYLVFMCRKEQLHLLFSSPNLSSMAQKVKNVNYQEEIAFEQMIMTDNVKRQDLIIIDRQIVDATSKTKMDLLALTQMQKKNYDYQFCVIEVKLGNNPELKGAVSSQLKEYINRISDNFEDYKKCYEKNFTQKQELGLFDDPSLKSLKINIV</sequence>
<dbReference type="EMBL" id="BART01000172">
    <property type="protein sequence ID" value="GAG66583.1"/>
    <property type="molecule type" value="Genomic_DNA"/>
</dbReference>
<gene>
    <name evidence="1" type="ORF">S01H4_01042</name>
</gene>
<name>X1A1E8_9ZZZZ</name>
<reference evidence="1" key="1">
    <citation type="journal article" date="2014" name="Front. Microbiol.">
        <title>High frequency of phylogenetically diverse reductive dehalogenase-homologous genes in deep subseafloor sedimentary metagenomes.</title>
        <authorList>
            <person name="Kawai M."/>
            <person name="Futagami T."/>
            <person name="Toyoda A."/>
            <person name="Takaki Y."/>
            <person name="Nishi S."/>
            <person name="Hori S."/>
            <person name="Arai W."/>
            <person name="Tsubouchi T."/>
            <person name="Morono Y."/>
            <person name="Uchiyama I."/>
            <person name="Ito T."/>
            <person name="Fujiyama A."/>
            <person name="Inagaki F."/>
            <person name="Takami H."/>
        </authorList>
    </citation>
    <scope>NUCLEOTIDE SEQUENCE</scope>
    <source>
        <strain evidence="1">Expedition CK06-06</strain>
    </source>
</reference>
<comment type="caution">
    <text evidence="1">The sequence shown here is derived from an EMBL/GenBank/DDBJ whole genome shotgun (WGS) entry which is preliminary data.</text>
</comment>
<protein>
    <submittedName>
        <fullName evidence="1">Uncharacterized protein</fullName>
    </submittedName>
</protein>
<accession>X1A1E8</accession>
<feature type="non-terminal residue" evidence="1">
    <location>
        <position position="236"/>
    </location>
</feature>
<organism evidence="1">
    <name type="scientific">marine sediment metagenome</name>
    <dbReference type="NCBI Taxonomy" id="412755"/>
    <lineage>
        <taxon>unclassified sequences</taxon>
        <taxon>metagenomes</taxon>
        <taxon>ecological metagenomes</taxon>
    </lineage>
</organism>
<evidence type="ECO:0000313" key="1">
    <source>
        <dbReference type="EMBL" id="GAG66583.1"/>
    </source>
</evidence>
<proteinExistence type="predicted"/>
<dbReference type="AlphaFoldDB" id="X1A1E8"/>